<gene>
    <name evidence="1" type="ORF">KPC_2700</name>
</gene>
<dbReference type="AlphaFoldDB" id="A0A2U3N1I3"/>
<dbReference type="EMBL" id="OOGT01000145">
    <property type="protein sequence ID" value="SPL71522.1"/>
    <property type="molecule type" value="Genomic_DNA"/>
</dbReference>
<evidence type="ECO:0000313" key="2">
    <source>
        <dbReference type="Proteomes" id="UP000245974"/>
    </source>
</evidence>
<organism evidence="1 2">
    <name type="scientific">Acinetobacter stercoris</name>
    <dbReference type="NCBI Taxonomy" id="2126983"/>
    <lineage>
        <taxon>Bacteria</taxon>
        <taxon>Pseudomonadati</taxon>
        <taxon>Pseudomonadota</taxon>
        <taxon>Gammaproteobacteria</taxon>
        <taxon>Moraxellales</taxon>
        <taxon>Moraxellaceae</taxon>
        <taxon>Acinetobacter</taxon>
    </lineage>
</organism>
<name>A0A2U3N1I3_9GAMM</name>
<dbReference type="RefSeq" id="WP_121974943.1">
    <property type="nucleotide sequence ID" value="NZ_OOGT01000145.1"/>
</dbReference>
<reference evidence="2" key="1">
    <citation type="submission" date="2018-03" db="EMBL/GenBank/DDBJ databases">
        <authorList>
            <person name="Blom J."/>
        </authorList>
    </citation>
    <scope>NUCLEOTIDE SEQUENCE [LARGE SCALE GENOMIC DNA]</scope>
    <source>
        <strain evidence="2">KPC-SM-21</strain>
    </source>
</reference>
<proteinExistence type="predicted"/>
<protein>
    <submittedName>
        <fullName evidence="1">Uncharacterized protein</fullName>
    </submittedName>
</protein>
<sequence length="99" mass="11676">MNLIDQEPHFWELYQHEDQYYLGIAIDMSSVVSCWDIKLTLDEVSAYKIQGRSSIERMTKKFIDETYRGSFSDLESRKVSDKEKAAMQAAFKLWRENNA</sequence>
<keyword evidence="2" id="KW-1185">Reference proteome</keyword>
<dbReference type="OrthoDB" id="1271623at2"/>
<accession>A0A2U3N1I3</accession>
<evidence type="ECO:0000313" key="1">
    <source>
        <dbReference type="EMBL" id="SPL71522.1"/>
    </source>
</evidence>
<dbReference type="InParanoid" id="A0A2U3N1I3"/>
<dbReference type="Proteomes" id="UP000245974">
    <property type="component" value="Unassembled WGS sequence"/>
</dbReference>